<gene>
    <name evidence="1" type="ORF">PMEA_00017773</name>
</gene>
<keyword evidence="2" id="KW-1185">Reference proteome</keyword>
<accession>A0AAU9X4X7</accession>
<dbReference type="Proteomes" id="UP001159428">
    <property type="component" value="Unassembled WGS sequence"/>
</dbReference>
<organism evidence="1 2">
    <name type="scientific">Pocillopora meandrina</name>
    <dbReference type="NCBI Taxonomy" id="46732"/>
    <lineage>
        <taxon>Eukaryota</taxon>
        <taxon>Metazoa</taxon>
        <taxon>Cnidaria</taxon>
        <taxon>Anthozoa</taxon>
        <taxon>Hexacorallia</taxon>
        <taxon>Scleractinia</taxon>
        <taxon>Astrocoeniina</taxon>
        <taxon>Pocilloporidae</taxon>
        <taxon>Pocillopora</taxon>
    </lineage>
</organism>
<dbReference type="AlphaFoldDB" id="A0AAU9X4X7"/>
<dbReference type="EMBL" id="CALNXJ010000030">
    <property type="protein sequence ID" value="CAH3136524.1"/>
    <property type="molecule type" value="Genomic_DNA"/>
</dbReference>
<protein>
    <submittedName>
        <fullName evidence="1">Uncharacterized protein</fullName>
    </submittedName>
</protein>
<comment type="caution">
    <text evidence="1">The sequence shown here is derived from an EMBL/GenBank/DDBJ whole genome shotgun (WGS) entry which is preliminary data.</text>
</comment>
<proteinExistence type="predicted"/>
<name>A0AAU9X4X7_9CNID</name>
<evidence type="ECO:0000313" key="2">
    <source>
        <dbReference type="Proteomes" id="UP001159428"/>
    </source>
</evidence>
<evidence type="ECO:0000313" key="1">
    <source>
        <dbReference type="EMBL" id="CAH3136524.1"/>
    </source>
</evidence>
<reference evidence="1 2" key="1">
    <citation type="submission" date="2022-05" db="EMBL/GenBank/DDBJ databases">
        <authorList>
            <consortium name="Genoscope - CEA"/>
            <person name="William W."/>
        </authorList>
    </citation>
    <scope>NUCLEOTIDE SEQUENCE [LARGE SCALE GENOMIC DNA]</scope>
</reference>
<sequence length="66" mass="7180">MAPKAIRKAIPSKNGGFAAVKDFVADFYKNPMKWQLIKHTAIFILAVAAARELSDIDLMAPVPPPS</sequence>